<evidence type="ECO:0000256" key="2">
    <source>
        <dbReference type="SAM" id="Phobius"/>
    </source>
</evidence>
<keyword evidence="2" id="KW-0812">Transmembrane</keyword>
<dbReference type="Proteomes" id="UP000005666">
    <property type="component" value="Chromosome 5"/>
</dbReference>
<dbReference type="eggNOG" id="ENOG502RZTE">
    <property type="taxonomic scope" value="Eukaryota"/>
</dbReference>
<keyword evidence="4" id="KW-1185">Reference proteome</keyword>
<dbReference type="InterPro" id="IPR018815">
    <property type="entry name" value="Incr_loss_mito_DNA_1"/>
</dbReference>
<feature type="compositionally biased region" description="Acidic residues" evidence="1">
    <location>
        <begin position="150"/>
        <end position="165"/>
    </location>
</feature>
<sequence>MALLSSTNVLYLRIAFLSTISFFCFKNVTSILENSYFLVLTQAMNLPALNLAPKSAQLGVVGLLFALLAIDDLIPLLERNTKHFSSIVPFRLMIFFIVTASSYLAETNYYVHNNAVFIYSFIEVWLNFLIFSAIREERNDEYSRTHQFMDDEIVNDDDEENEGDSQSEAYDNLTSAQEIALEAMEVEQD</sequence>
<dbReference type="PANTHER" id="PTHR28029">
    <property type="entry name" value="PROTEIN ILM1"/>
    <property type="match status" value="1"/>
</dbReference>
<dbReference type="KEGG" id="tpf:TPHA_0E00320"/>
<organism evidence="3 4">
    <name type="scientific">Tetrapisispora phaffii (strain ATCC 24235 / CBS 4417 / NBRC 1672 / NRRL Y-8282 / UCD 70-5)</name>
    <name type="common">Yeast</name>
    <name type="synonym">Fabospora phaffii</name>
    <dbReference type="NCBI Taxonomy" id="1071381"/>
    <lineage>
        <taxon>Eukaryota</taxon>
        <taxon>Fungi</taxon>
        <taxon>Dikarya</taxon>
        <taxon>Ascomycota</taxon>
        <taxon>Saccharomycotina</taxon>
        <taxon>Saccharomycetes</taxon>
        <taxon>Saccharomycetales</taxon>
        <taxon>Saccharomycetaceae</taxon>
        <taxon>Tetrapisispora</taxon>
    </lineage>
</organism>
<protein>
    <recommendedName>
        <fullName evidence="5">Protein ILM1</fullName>
    </recommendedName>
</protein>
<dbReference type="HOGENOM" id="CLU_117796_0_1_1"/>
<proteinExistence type="predicted"/>
<feature type="transmembrane region" description="Helical" evidence="2">
    <location>
        <begin position="56"/>
        <end position="77"/>
    </location>
</feature>
<keyword evidence="2" id="KW-1133">Transmembrane helix</keyword>
<gene>
    <name evidence="3" type="primary">TPHA0E00320</name>
    <name evidence="3" type="ordered locus">TPHA_0E00320</name>
</gene>
<feature type="transmembrane region" description="Helical" evidence="2">
    <location>
        <begin position="84"/>
        <end position="104"/>
    </location>
</feature>
<dbReference type="RefSeq" id="XP_003685562.1">
    <property type="nucleotide sequence ID" value="XM_003685514.1"/>
</dbReference>
<evidence type="ECO:0008006" key="5">
    <source>
        <dbReference type="Google" id="ProtNLM"/>
    </source>
</evidence>
<feature type="transmembrane region" description="Helical" evidence="2">
    <location>
        <begin position="116"/>
        <end position="134"/>
    </location>
</feature>
<dbReference type="AlphaFoldDB" id="G8BTA0"/>
<keyword evidence="2" id="KW-0472">Membrane</keyword>
<dbReference type="GeneID" id="11531273"/>
<dbReference type="Pfam" id="PF10311">
    <property type="entry name" value="Ilm1"/>
    <property type="match status" value="1"/>
</dbReference>
<dbReference type="OMA" id="CDLMWQF"/>
<dbReference type="PANTHER" id="PTHR28029:SF1">
    <property type="entry name" value="PROTEIN ILM1"/>
    <property type="match status" value="1"/>
</dbReference>
<feature type="transmembrane region" description="Helical" evidence="2">
    <location>
        <begin position="12"/>
        <end position="32"/>
    </location>
</feature>
<evidence type="ECO:0000313" key="4">
    <source>
        <dbReference type="Proteomes" id="UP000005666"/>
    </source>
</evidence>
<accession>G8BTA0</accession>
<evidence type="ECO:0000256" key="1">
    <source>
        <dbReference type="SAM" id="MobiDB-lite"/>
    </source>
</evidence>
<dbReference type="EMBL" id="HE612860">
    <property type="protein sequence ID" value="CCE63128.1"/>
    <property type="molecule type" value="Genomic_DNA"/>
</dbReference>
<feature type="region of interest" description="Disordered" evidence="1">
    <location>
        <begin position="149"/>
        <end position="168"/>
    </location>
</feature>
<dbReference type="OrthoDB" id="5299849at2759"/>
<name>G8BTA0_TETPH</name>
<evidence type="ECO:0000313" key="3">
    <source>
        <dbReference type="EMBL" id="CCE63128.1"/>
    </source>
</evidence>
<reference evidence="3 4" key="1">
    <citation type="journal article" date="2011" name="Proc. Natl. Acad. Sci. U.S.A.">
        <title>Evolutionary erosion of yeast sex chromosomes by mating-type switching accidents.</title>
        <authorList>
            <person name="Gordon J.L."/>
            <person name="Armisen D."/>
            <person name="Proux-Wera E."/>
            <person name="Oheigeartaigh S.S."/>
            <person name="Byrne K.P."/>
            <person name="Wolfe K.H."/>
        </authorList>
    </citation>
    <scope>NUCLEOTIDE SEQUENCE [LARGE SCALE GENOMIC DNA]</scope>
    <source>
        <strain evidence="4">ATCC 24235 / CBS 4417 / NBRC 1672 / NRRL Y-8282 / UCD 70-5</strain>
    </source>
</reference>